<dbReference type="RefSeq" id="WP_204699647.1">
    <property type="nucleotide sequence ID" value="NZ_JAFBEC010000018.1"/>
</dbReference>
<dbReference type="EMBL" id="JAFBEC010000018">
    <property type="protein sequence ID" value="MBM7634895.1"/>
    <property type="molecule type" value="Genomic_DNA"/>
</dbReference>
<proteinExistence type="predicted"/>
<reference evidence="1 2" key="1">
    <citation type="submission" date="2021-01" db="EMBL/GenBank/DDBJ databases">
        <title>Genomic Encyclopedia of Type Strains, Phase IV (KMG-IV): sequencing the most valuable type-strain genomes for metagenomic binning, comparative biology and taxonomic classification.</title>
        <authorList>
            <person name="Goeker M."/>
        </authorList>
    </citation>
    <scope>NUCLEOTIDE SEQUENCE [LARGE SCALE GENOMIC DNA]</scope>
    <source>
        <strain evidence="1 2">DSM 25540</strain>
    </source>
</reference>
<keyword evidence="1" id="KW-0378">Hydrolase</keyword>
<evidence type="ECO:0000313" key="2">
    <source>
        <dbReference type="Proteomes" id="UP000741863"/>
    </source>
</evidence>
<comment type="caution">
    <text evidence="1">The sequence shown here is derived from an EMBL/GenBank/DDBJ whole genome shotgun (WGS) entry which is preliminary data.</text>
</comment>
<organism evidence="1 2">
    <name type="scientific">Geomicrobium sediminis</name>
    <dbReference type="NCBI Taxonomy" id="1347788"/>
    <lineage>
        <taxon>Bacteria</taxon>
        <taxon>Bacillati</taxon>
        <taxon>Bacillota</taxon>
        <taxon>Bacilli</taxon>
        <taxon>Bacillales</taxon>
        <taxon>Geomicrobium</taxon>
    </lineage>
</organism>
<name>A0ABS2PHH9_9BACL</name>
<accession>A0ABS2PHH9</accession>
<evidence type="ECO:0000313" key="1">
    <source>
        <dbReference type="EMBL" id="MBM7634895.1"/>
    </source>
</evidence>
<dbReference type="Proteomes" id="UP000741863">
    <property type="component" value="Unassembled WGS sequence"/>
</dbReference>
<protein>
    <submittedName>
        <fullName evidence="1">Dienelactone hydrolase</fullName>
    </submittedName>
</protein>
<keyword evidence="2" id="KW-1185">Reference proteome</keyword>
<dbReference type="GO" id="GO:0016787">
    <property type="term" value="F:hydrolase activity"/>
    <property type="evidence" value="ECO:0007669"/>
    <property type="project" value="UniProtKB-KW"/>
</dbReference>
<sequence>MKTTTLALHEIYGVNAHSKDYCEALRDEGFQVEAIDFLQRDHPFR</sequence>
<gene>
    <name evidence="1" type="ORF">JOD17_004022</name>
</gene>